<evidence type="ECO:0000313" key="3">
    <source>
        <dbReference type="EMBL" id="VAX17681.1"/>
    </source>
</evidence>
<dbReference type="Gene3D" id="3.90.1580.10">
    <property type="entry name" value="paralog of FGE (formylglycine-generating enzyme)"/>
    <property type="match status" value="1"/>
</dbReference>
<name>A0A3B1BT20_9ZZZZ</name>
<dbReference type="InterPro" id="IPR016187">
    <property type="entry name" value="CTDL_fold"/>
</dbReference>
<dbReference type="Pfam" id="PF03781">
    <property type="entry name" value="FGE-sulfatase"/>
    <property type="match status" value="1"/>
</dbReference>
<protein>
    <recommendedName>
        <fullName evidence="2">Sulfatase-modifying factor enzyme-like domain-containing protein</fullName>
    </recommendedName>
</protein>
<feature type="domain" description="Sulfatase-modifying factor enzyme-like" evidence="2">
    <location>
        <begin position="31"/>
        <end position="216"/>
    </location>
</feature>
<dbReference type="PANTHER" id="PTHR23150:SF19">
    <property type="entry name" value="FORMYLGLYCINE-GENERATING ENZYME"/>
    <property type="match status" value="1"/>
</dbReference>
<feature type="region of interest" description="Disordered" evidence="1">
    <location>
        <begin position="120"/>
        <end position="150"/>
    </location>
</feature>
<dbReference type="EMBL" id="UOGC01000057">
    <property type="protein sequence ID" value="VAX17681.1"/>
    <property type="molecule type" value="Genomic_DNA"/>
</dbReference>
<evidence type="ECO:0000259" key="2">
    <source>
        <dbReference type="Pfam" id="PF03781"/>
    </source>
</evidence>
<dbReference type="PANTHER" id="PTHR23150">
    <property type="entry name" value="SULFATASE MODIFYING FACTOR 1, 2"/>
    <property type="match status" value="1"/>
</dbReference>
<reference evidence="3" key="1">
    <citation type="submission" date="2018-06" db="EMBL/GenBank/DDBJ databases">
        <authorList>
            <person name="Zhirakovskaya E."/>
        </authorList>
    </citation>
    <scope>NUCLEOTIDE SEQUENCE</scope>
</reference>
<dbReference type="InterPro" id="IPR051043">
    <property type="entry name" value="Sulfatase_Mod_Factor_Kinase"/>
</dbReference>
<dbReference type="InterPro" id="IPR042095">
    <property type="entry name" value="SUMF_sf"/>
</dbReference>
<dbReference type="AlphaFoldDB" id="A0A3B1BT20"/>
<evidence type="ECO:0000256" key="1">
    <source>
        <dbReference type="SAM" id="MobiDB-lite"/>
    </source>
</evidence>
<proteinExistence type="predicted"/>
<gene>
    <name evidence="3" type="ORF">MNBD_NITROSPINAE01-1228</name>
</gene>
<accession>A0A3B1BT20</accession>
<dbReference type="InterPro" id="IPR005532">
    <property type="entry name" value="SUMF_dom"/>
</dbReference>
<dbReference type="GO" id="GO:0005783">
    <property type="term" value="C:endoplasmic reticulum"/>
    <property type="evidence" value="ECO:0007669"/>
    <property type="project" value="TreeGrafter"/>
</dbReference>
<sequence length="216" mass="24179">MENFVKSLCLVIFVSVFTFIPLSFAGSDGAPMVEVPGGKFKSGPDLHEVEVKSFKIDKFEVTNAQYKKFRSDFPAPDGKDDHPVVEISYFDAEAYCKAQGKRLPTREEWEKAARGEDGRLYPWGNEFDPEAANTADDGPGDTTPVGSYEKGKSPYGAMDMSGNVWEWVDAWNTPDKRYRIQLGGSYFDDKKKSTTIANLLSIPDDMHTFVGFRCVK</sequence>
<organism evidence="3">
    <name type="scientific">hydrothermal vent metagenome</name>
    <dbReference type="NCBI Taxonomy" id="652676"/>
    <lineage>
        <taxon>unclassified sequences</taxon>
        <taxon>metagenomes</taxon>
        <taxon>ecological metagenomes</taxon>
    </lineage>
</organism>
<dbReference type="SUPFAM" id="SSF56436">
    <property type="entry name" value="C-type lectin-like"/>
    <property type="match status" value="1"/>
</dbReference>